<evidence type="ECO:0000256" key="1">
    <source>
        <dbReference type="ARBA" id="ARBA00010617"/>
    </source>
</evidence>
<protein>
    <submittedName>
        <fullName evidence="8">Uncharacterized protein</fullName>
    </submittedName>
</protein>
<comment type="cofactor">
    <cofactor evidence="5">
        <name>heme</name>
        <dbReference type="ChEBI" id="CHEBI:30413"/>
    </cofactor>
</comment>
<evidence type="ECO:0000256" key="2">
    <source>
        <dbReference type="ARBA" id="ARBA00022617"/>
    </source>
</evidence>
<keyword evidence="9" id="KW-1185">Reference proteome</keyword>
<evidence type="ECO:0000256" key="5">
    <source>
        <dbReference type="PIRSR" id="PIRSR602403-1"/>
    </source>
</evidence>
<dbReference type="InterPro" id="IPR050529">
    <property type="entry name" value="CYP450_sterol_14alpha_dmase"/>
</dbReference>
<comment type="similarity">
    <text evidence="1 6">Belongs to the cytochrome P450 family.</text>
</comment>
<keyword evidence="2 5" id="KW-0349">Heme</keyword>
<keyword evidence="6" id="KW-0560">Oxidoreductase</keyword>
<dbReference type="EMBL" id="OZ075116">
    <property type="protein sequence ID" value="CAL5077447.1"/>
    <property type="molecule type" value="Genomic_DNA"/>
</dbReference>
<evidence type="ECO:0000256" key="3">
    <source>
        <dbReference type="ARBA" id="ARBA00022723"/>
    </source>
</evidence>
<dbReference type="Gene3D" id="1.10.630.10">
    <property type="entry name" value="Cytochrome P450"/>
    <property type="match status" value="1"/>
</dbReference>
<evidence type="ECO:0000256" key="6">
    <source>
        <dbReference type="RuleBase" id="RU000461"/>
    </source>
</evidence>
<keyword evidence="4 5" id="KW-0408">Iron</keyword>
<keyword evidence="6" id="KW-0503">Monooxygenase</keyword>
<dbReference type="InterPro" id="IPR017972">
    <property type="entry name" value="Cyt_P450_CS"/>
</dbReference>
<feature type="binding site" description="axial binding residue" evidence="5">
    <location>
        <position position="467"/>
    </location>
    <ligand>
        <name>heme</name>
        <dbReference type="ChEBI" id="CHEBI:30413"/>
    </ligand>
    <ligandPart>
        <name>Fe</name>
        <dbReference type="ChEBI" id="CHEBI:18248"/>
    </ligandPart>
</feature>
<dbReference type="GO" id="GO:0004497">
    <property type="term" value="F:monooxygenase activity"/>
    <property type="evidence" value="ECO:0007669"/>
    <property type="project" value="UniProtKB-KW"/>
</dbReference>
<dbReference type="PANTHER" id="PTHR24304:SF2">
    <property type="entry name" value="24-HYDROXYCHOLESTEROL 7-ALPHA-HYDROXYLASE"/>
    <property type="match status" value="1"/>
</dbReference>
<dbReference type="InterPro" id="IPR002403">
    <property type="entry name" value="Cyt_P450_E_grp-IV"/>
</dbReference>
<dbReference type="PANTHER" id="PTHR24304">
    <property type="entry name" value="CYTOCHROME P450 FAMILY 7"/>
    <property type="match status" value="1"/>
</dbReference>
<keyword evidence="3 5" id="KW-0479">Metal-binding</keyword>
<dbReference type="InterPro" id="IPR001128">
    <property type="entry name" value="Cyt_P450"/>
</dbReference>
<feature type="transmembrane region" description="Helical" evidence="7">
    <location>
        <begin position="6"/>
        <end position="30"/>
    </location>
</feature>
<dbReference type="SUPFAM" id="SSF48264">
    <property type="entry name" value="Cytochrome P450"/>
    <property type="match status" value="1"/>
</dbReference>
<proteinExistence type="inferred from homology"/>
<keyword evidence="7" id="KW-1133">Transmembrane helix</keyword>
<keyword evidence="7" id="KW-0472">Membrane</keyword>
<dbReference type="GO" id="GO:0046872">
    <property type="term" value="F:metal ion binding"/>
    <property type="evidence" value="ECO:0007669"/>
    <property type="project" value="UniProtKB-KW"/>
</dbReference>
<dbReference type="InterPro" id="IPR036396">
    <property type="entry name" value="Cyt_P450_sf"/>
</dbReference>
<name>A0ABC9FMP0_9POAL</name>
<dbReference type="PRINTS" id="PR00385">
    <property type="entry name" value="P450"/>
</dbReference>
<evidence type="ECO:0000313" key="9">
    <source>
        <dbReference type="Proteomes" id="UP001497457"/>
    </source>
</evidence>
<reference evidence="8 9" key="2">
    <citation type="submission" date="2024-10" db="EMBL/GenBank/DDBJ databases">
        <authorList>
            <person name="Ryan C."/>
        </authorList>
    </citation>
    <scope>NUCLEOTIDE SEQUENCE [LARGE SCALE GENOMIC DNA]</scope>
</reference>
<accession>A0ABC9FMP0</accession>
<dbReference type="AlphaFoldDB" id="A0ABC9FMP0"/>
<keyword evidence="7" id="KW-0812">Transmembrane</keyword>
<evidence type="ECO:0000313" key="8">
    <source>
        <dbReference type="EMBL" id="CAL5077447.1"/>
    </source>
</evidence>
<dbReference type="CDD" id="cd11042">
    <property type="entry name" value="CYP51-like"/>
    <property type="match status" value="1"/>
</dbReference>
<reference evidence="9" key="1">
    <citation type="submission" date="2024-06" db="EMBL/GenBank/DDBJ databases">
        <authorList>
            <person name="Ryan C."/>
        </authorList>
    </citation>
    <scope>NUCLEOTIDE SEQUENCE [LARGE SCALE GENOMIC DNA]</scope>
</reference>
<sequence>MDTTTIGHMWLVMITIVPMIIVIAAMVARAKTTIPPKRKRPQPPPVAEGAPLVGVLPAILTKTLQTVICDQYLKLGSVFTLSSFGIKVTFLVGPKVSTHFFHGTESEISISDVYKITVPIFGKGVGYDVDNDTRNEQHRFFAETLRPAKLRSHVGLMVREVEVSKYFCVWPCFGMSCLVSRSKRYICVVFVQEYFGKWGRCGTVDLKHEIDNVLLLIASRCLLGKEVRDHMHDEVSSLLHELVSGLHLTSMFFPYLPTPAHRRRDQARARFEEIFYKIARARTSSGHVGDDMLQGLIDSKYKDGRATTEAEVTGLLVALLFAGHHTSSTVTAWTATRLLHHAEWLHAATEEQRQLLRMQGDGIDYEVLLQMDVLHRSVKEALRLHPVTPMILRRARRAFTVQTEEGNEYQVPEGRMLASPLVVNNLLPSIYREPKAFDPDRFAAGRAEDKVGGELAYTTFGAGKHACMGEGYAYLQIKVILSHLLRNFKLELVSPFPETENMISMRPKGEVMVRYKRQLLQFA</sequence>
<evidence type="ECO:0000256" key="4">
    <source>
        <dbReference type="ARBA" id="ARBA00023004"/>
    </source>
</evidence>
<dbReference type="Pfam" id="PF00067">
    <property type="entry name" value="p450"/>
    <property type="match status" value="1"/>
</dbReference>
<dbReference type="Proteomes" id="UP001497457">
    <property type="component" value="Chromosome 6rd"/>
</dbReference>
<dbReference type="PROSITE" id="PS00086">
    <property type="entry name" value="CYTOCHROME_P450"/>
    <property type="match status" value="1"/>
</dbReference>
<organism evidence="8 9">
    <name type="scientific">Urochloa decumbens</name>
    <dbReference type="NCBI Taxonomy" id="240449"/>
    <lineage>
        <taxon>Eukaryota</taxon>
        <taxon>Viridiplantae</taxon>
        <taxon>Streptophyta</taxon>
        <taxon>Embryophyta</taxon>
        <taxon>Tracheophyta</taxon>
        <taxon>Spermatophyta</taxon>
        <taxon>Magnoliopsida</taxon>
        <taxon>Liliopsida</taxon>
        <taxon>Poales</taxon>
        <taxon>Poaceae</taxon>
        <taxon>PACMAD clade</taxon>
        <taxon>Panicoideae</taxon>
        <taxon>Panicodae</taxon>
        <taxon>Paniceae</taxon>
        <taxon>Melinidinae</taxon>
        <taxon>Urochloa</taxon>
    </lineage>
</organism>
<evidence type="ECO:0000256" key="7">
    <source>
        <dbReference type="SAM" id="Phobius"/>
    </source>
</evidence>
<gene>
    <name evidence="8" type="ORF">URODEC1_LOCUS106652</name>
</gene>
<dbReference type="PRINTS" id="PR00465">
    <property type="entry name" value="EP450IV"/>
</dbReference>